<protein>
    <submittedName>
        <fullName evidence="5">DUF4352 domain-containing protein</fullName>
    </submittedName>
</protein>
<dbReference type="EMBL" id="JACBNQ010000002">
    <property type="protein sequence ID" value="NYB73155.1"/>
    <property type="molecule type" value="Genomic_DNA"/>
</dbReference>
<dbReference type="InterPro" id="IPR029051">
    <property type="entry name" value="DUF4352"/>
</dbReference>
<gene>
    <name evidence="5" type="ORF">HZF24_03260</name>
</gene>
<dbReference type="Proteomes" id="UP000611629">
    <property type="component" value="Unassembled WGS sequence"/>
</dbReference>
<feature type="domain" description="DUF4352" evidence="4">
    <location>
        <begin position="54"/>
        <end position="173"/>
    </location>
</feature>
<feature type="compositionally biased region" description="Polar residues" evidence="2">
    <location>
        <begin position="27"/>
        <end position="44"/>
    </location>
</feature>
<name>A0A974BHB4_SEDHY</name>
<keyword evidence="1 3" id="KW-0732">Signal</keyword>
<feature type="region of interest" description="Disordered" evidence="2">
    <location>
        <begin position="26"/>
        <end position="49"/>
    </location>
</feature>
<sequence>MKKTLIIFLSLVLMFTFAACGEKNGGKSPSESSAPTESGNTPSSKAGADENKYYGIGEAAEVDGIEITIDKIEIIDDMSILQKYVEGSVYVKVYATVKNISDEIQFAQDPLLCIVRDGEYDAELSDNSRNSDVWNFETEGMYFEETIDPGETNSGWTVFQLKPDEKEIIMKYNVMYDTVKFKLPIA</sequence>
<feature type="signal peptide" evidence="3">
    <location>
        <begin position="1"/>
        <end position="18"/>
    </location>
</feature>
<dbReference type="Gene3D" id="2.60.40.1240">
    <property type="match status" value="1"/>
</dbReference>
<dbReference type="AlphaFoldDB" id="A0A974BHB4"/>
<evidence type="ECO:0000256" key="1">
    <source>
        <dbReference type="ARBA" id="ARBA00022729"/>
    </source>
</evidence>
<feature type="chain" id="PRO_5037769413" evidence="3">
    <location>
        <begin position="19"/>
        <end position="186"/>
    </location>
</feature>
<organism evidence="5 6">
    <name type="scientific">Sedimentibacter hydroxybenzoicus DSM 7310</name>
    <dbReference type="NCBI Taxonomy" id="1123245"/>
    <lineage>
        <taxon>Bacteria</taxon>
        <taxon>Bacillati</taxon>
        <taxon>Bacillota</taxon>
        <taxon>Tissierellia</taxon>
        <taxon>Sedimentibacter</taxon>
    </lineage>
</organism>
<evidence type="ECO:0000313" key="5">
    <source>
        <dbReference type="EMBL" id="NYB73155.1"/>
    </source>
</evidence>
<dbReference type="PROSITE" id="PS51257">
    <property type="entry name" value="PROKAR_LIPOPROTEIN"/>
    <property type="match status" value="1"/>
</dbReference>
<reference evidence="5" key="1">
    <citation type="submission" date="2020-07" db="EMBL/GenBank/DDBJ databases">
        <title>Genomic analysis of a strain of Sedimentibacter Hydroxybenzoicus DSM7310.</title>
        <authorList>
            <person name="Ma S."/>
        </authorList>
    </citation>
    <scope>NUCLEOTIDE SEQUENCE</scope>
    <source>
        <strain evidence="5">DSM 7310</strain>
    </source>
</reference>
<evidence type="ECO:0000256" key="2">
    <source>
        <dbReference type="SAM" id="MobiDB-lite"/>
    </source>
</evidence>
<keyword evidence="6" id="KW-1185">Reference proteome</keyword>
<dbReference type="InterPro" id="IPR029050">
    <property type="entry name" value="Immunoprotect_excell_Ig-like"/>
</dbReference>
<evidence type="ECO:0000259" key="4">
    <source>
        <dbReference type="Pfam" id="PF11611"/>
    </source>
</evidence>
<evidence type="ECO:0000256" key="3">
    <source>
        <dbReference type="SAM" id="SignalP"/>
    </source>
</evidence>
<dbReference type="RefSeq" id="WP_179236844.1">
    <property type="nucleotide sequence ID" value="NZ_JACBNQ010000002.1"/>
</dbReference>
<comment type="caution">
    <text evidence="5">The sequence shown here is derived from an EMBL/GenBank/DDBJ whole genome shotgun (WGS) entry which is preliminary data.</text>
</comment>
<accession>A0A974BHB4</accession>
<proteinExistence type="predicted"/>
<dbReference type="Pfam" id="PF11611">
    <property type="entry name" value="DUF4352"/>
    <property type="match status" value="1"/>
</dbReference>
<evidence type="ECO:0000313" key="6">
    <source>
        <dbReference type="Proteomes" id="UP000611629"/>
    </source>
</evidence>